<name>A0ABN9LY40_9NEOB</name>
<sequence length="297" mass="33618">MVAVLSSLYSTKIEKDFLSLATNLLLEMTSKSPDYVRQMFEHPLSECMFQDYTVDSNWRYRSTILTPMFVETQASQGSYRSRTQSFPEGREPEGGQLRATQQHYQFTPTQNMGGRSSFNWLTGNTMDTMGSYSADSSESLSSALLFTSKRNGKSQRGPFKPLGPNFGKRRLGLPGDETDSKAKGIEERSDILRLRRRFLKDQEKLSIIYARKGVAEQKREKEIKVEQKMKQDAQVVLYRSYRHGDLPDIQIAYSSLIAPLQALAQKDPTLAKQLFSALFSGILETVSSMEKNSIAAE</sequence>
<dbReference type="Pfam" id="PF19704">
    <property type="entry name" value="DNAPKcs_CC5"/>
    <property type="match status" value="1"/>
</dbReference>
<feature type="domain" description="DNA-dependent protein kinase catalytic subunit CC5" evidence="2">
    <location>
        <begin position="1"/>
        <end position="292"/>
    </location>
</feature>
<dbReference type="EMBL" id="CAUEEQ010032417">
    <property type="protein sequence ID" value="CAJ0950896.1"/>
    <property type="molecule type" value="Genomic_DNA"/>
</dbReference>
<dbReference type="InterPro" id="IPR045581">
    <property type="entry name" value="DNAPKcs_CC5"/>
</dbReference>
<feature type="region of interest" description="Disordered" evidence="1">
    <location>
        <begin position="150"/>
        <end position="181"/>
    </location>
</feature>
<dbReference type="PANTHER" id="PTHR11139:SF68">
    <property type="entry name" value="DNA-DEPENDENT PROTEIN KINASE CATALYTIC SUBUNIT"/>
    <property type="match status" value="1"/>
</dbReference>
<feature type="non-terminal residue" evidence="3">
    <location>
        <position position="297"/>
    </location>
</feature>
<dbReference type="InterPro" id="IPR050517">
    <property type="entry name" value="DDR_Repair_Kinase"/>
</dbReference>
<comment type="caution">
    <text evidence="3">The sequence shown here is derived from an EMBL/GenBank/DDBJ whole genome shotgun (WGS) entry which is preliminary data.</text>
</comment>
<feature type="region of interest" description="Disordered" evidence="1">
    <location>
        <begin position="75"/>
        <end position="96"/>
    </location>
</feature>
<evidence type="ECO:0000256" key="1">
    <source>
        <dbReference type="SAM" id="MobiDB-lite"/>
    </source>
</evidence>
<accession>A0ABN9LY40</accession>
<organism evidence="3 4">
    <name type="scientific">Ranitomeya imitator</name>
    <name type="common">mimic poison frog</name>
    <dbReference type="NCBI Taxonomy" id="111125"/>
    <lineage>
        <taxon>Eukaryota</taxon>
        <taxon>Metazoa</taxon>
        <taxon>Chordata</taxon>
        <taxon>Craniata</taxon>
        <taxon>Vertebrata</taxon>
        <taxon>Euteleostomi</taxon>
        <taxon>Amphibia</taxon>
        <taxon>Batrachia</taxon>
        <taxon>Anura</taxon>
        <taxon>Neobatrachia</taxon>
        <taxon>Hyloidea</taxon>
        <taxon>Dendrobatidae</taxon>
        <taxon>Dendrobatinae</taxon>
        <taxon>Ranitomeya</taxon>
    </lineage>
</organism>
<proteinExistence type="predicted"/>
<dbReference type="Proteomes" id="UP001176940">
    <property type="component" value="Unassembled WGS sequence"/>
</dbReference>
<evidence type="ECO:0000313" key="4">
    <source>
        <dbReference type="Proteomes" id="UP001176940"/>
    </source>
</evidence>
<gene>
    <name evidence="3" type="ORF">RIMI_LOCUS13215193</name>
</gene>
<protein>
    <recommendedName>
        <fullName evidence="2">DNA-dependent protein kinase catalytic subunit CC5 domain-containing protein</fullName>
    </recommendedName>
</protein>
<feature type="compositionally biased region" description="Polar residues" evidence="1">
    <location>
        <begin position="75"/>
        <end position="86"/>
    </location>
</feature>
<evidence type="ECO:0000259" key="2">
    <source>
        <dbReference type="Pfam" id="PF19704"/>
    </source>
</evidence>
<evidence type="ECO:0000313" key="3">
    <source>
        <dbReference type="EMBL" id="CAJ0950896.1"/>
    </source>
</evidence>
<keyword evidence="4" id="KW-1185">Reference proteome</keyword>
<dbReference type="PANTHER" id="PTHR11139">
    <property type="entry name" value="ATAXIA TELANGIECTASIA MUTATED ATM -RELATED"/>
    <property type="match status" value="1"/>
</dbReference>
<reference evidence="3" key="1">
    <citation type="submission" date="2023-07" db="EMBL/GenBank/DDBJ databases">
        <authorList>
            <person name="Stuckert A."/>
        </authorList>
    </citation>
    <scope>NUCLEOTIDE SEQUENCE</scope>
</reference>